<feature type="domain" description="N-acetyltransferase" evidence="3">
    <location>
        <begin position="153"/>
        <end position="323"/>
    </location>
</feature>
<organism evidence="4 5">
    <name type="scientific">Shewanella benthica</name>
    <dbReference type="NCBI Taxonomy" id="43661"/>
    <lineage>
        <taxon>Bacteria</taxon>
        <taxon>Pseudomonadati</taxon>
        <taxon>Pseudomonadota</taxon>
        <taxon>Gammaproteobacteria</taxon>
        <taxon>Alteromonadales</taxon>
        <taxon>Shewanellaceae</taxon>
        <taxon>Shewanella</taxon>
    </lineage>
</organism>
<keyword evidence="1" id="KW-0808">Transferase</keyword>
<dbReference type="PANTHER" id="PTHR13947">
    <property type="entry name" value="GNAT FAMILY N-ACETYLTRANSFERASE"/>
    <property type="match status" value="1"/>
</dbReference>
<dbReference type="PROSITE" id="PS50995">
    <property type="entry name" value="HTH_MARR_2"/>
    <property type="match status" value="1"/>
</dbReference>
<dbReference type="InterPro" id="IPR000182">
    <property type="entry name" value="GNAT_dom"/>
</dbReference>
<dbReference type="Pfam" id="PF00583">
    <property type="entry name" value="Acetyltransf_1"/>
    <property type="match status" value="1"/>
</dbReference>
<dbReference type="OrthoDB" id="5419426at2"/>
<evidence type="ECO:0000256" key="1">
    <source>
        <dbReference type="ARBA" id="ARBA00022679"/>
    </source>
</evidence>
<protein>
    <submittedName>
        <fullName evidence="4">Transcriptional regulator, MarR family protein</fullName>
    </submittedName>
</protein>
<dbReference type="PANTHER" id="PTHR13947:SF37">
    <property type="entry name" value="LD18367P"/>
    <property type="match status" value="1"/>
</dbReference>
<evidence type="ECO:0000313" key="5">
    <source>
        <dbReference type="Proteomes" id="UP000250123"/>
    </source>
</evidence>
<dbReference type="AlphaFoldDB" id="A0A330M1K9"/>
<dbReference type="KEGG" id="sbk:SHEWBE_1438"/>
<reference evidence="5" key="1">
    <citation type="submission" date="2018-06" db="EMBL/GenBank/DDBJ databases">
        <authorList>
            <person name="Cea G.-C."/>
            <person name="William W."/>
        </authorList>
    </citation>
    <scope>NUCLEOTIDE SEQUENCE [LARGE SCALE GENOMIC DNA]</scope>
    <source>
        <strain evidence="5">DB21MT-2</strain>
    </source>
</reference>
<dbReference type="Proteomes" id="UP000250123">
    <property type="component" value="Chromosome SHEWBE"/>
</dbReference>
<dbReference type="SUPFAM" id="SSF46785">
    <property type="entry name" value="Winged helix' DNA-binding domain"/>
    <property type="match status" value="1"/>
</dbReference>
<evidence type="ECO:0000259" key="2">
    <source>
        <dbReference type="PROSITE" id="PS50995"/>
    </source>
</evidence>
<dbReference type="CDD" id="cd04301">
    <property type="entry name" value="NAT_SF"/>
    <property type="match status" value="1"/>
</dbReference>
<dbReference type="EMBL" id="LS483452">
    <property type="protein sequence ID" value="SQH75404.1"/>
    <property type="molecule type" value="Genomic_DNA"/>
</dbReference>
<dbReference type="Gene3D" id="1.10.10.10">
    <property type="entry name" value="Winged helix-like DNA-binding domain superfamily/Winged helix DNA-binding domain"/>
    <property type="match status" value="1"/>
</dbReference>
<dbReference type="PROSITE" id="PS51186">
    <property type="entry name" value="GNAT"/>
    <property type="match status" value="1"/>
</dbReference>
<dbReference type="InterPro" id="IPR000835">
    <property type="entry name" value="HTH_MarR-typ"/>
</dbReference>
<dbReference type="GO" id="GO:0008080">
    <property type="term" value="F:N-acetyltransferase activity"/>
    <property type="evidence" value="ECO:0007669"/>
    <property type="project" value="InterPro"/>
</dbReference>
<name>A0A330M1K9_9GAMM</name>
<dbReference type="Pfam" id="PF12802">
    <property type="entry name" value="MarR_2"/>
    <property type="match status" value="1"/>
</dbReference>
<dbReference type="SUPFAM" id="SSF55729">
    <property type="entry name" value="Acyl-CoA N-acyltransferases (Nat)"/>
    <property type="match status" value="1"/>
</dbReference>
<dbReference type="SMART" id="SM00347">
    <property type="entry name" value="HTH_MARR"/>
    <property type="match status" value="1"/>
</dbReference>
<feature type="domain" description="HTH marR-type" evidence="2">
    <location>
        <begin position="8"/>
        <end position="145"/>
    </location>
</feature>
<dbReference type="InterPro" id="IPR036390">
    <property type="entry name" value="WH_DNA-bd_sf"/>
</dbReference>
<dbReference type="RefSeq" id="WP_112351937.1">
    <property type="nucleotide sequence ID" value="NZ_LS483452.1"/>
</dbReference>
<evidence type="ECO:0000259" key="3">
    <source>
        <dbReference type="PROSITE" id="PS51186"/>
    </source>
</evidence>
<dbReference type="GO" id="GO:0003700">
    <property type="term" value="F:DNA-binding transcription factor activity"/>
    <property type="evidence" value="ECO:0007669"/>
    <property type="project" value="InterPro"/>
</dbReference>
<proteinExistence type="predicted"/>
<dbReference type="Gene3D" id="3.40.630.30">
    <property type="match status" value="1"/>
</dbReference>
<gene>
    <name evidence="4" type="ORF">SHEWBE_1438</name>
</gene>
<dbReference type="InterPro" id="IPR016181">
    <property type="entry name" value="Acyl_CoA_acyltransferase"/>
</dbReference>
<dbReference type="InterPro" id="IPR050769">
    <property type="entry name" value="NAT_camello-type"/>
</dbReference>
<dbReference type="InterPro" id="IPR036388">
    <property type="entry name" value="WH-like_DNA-bd_sf"/>
</dbReference>
<accession>A0A330M1K9</accession>
<dbReference type="PRINTS" id="PR00598">
    <property type="entry name" value="HTHMARR"/>
</dbReference>
<sequence length="324" mass="35912">MTEDNKPSNQQGSTLRTLSRHIVRQLGMLNSACGDLPLSPVQAHALIEVSQGAISIKKLAQILNIDKSNASRAISHLVEKRFAHTKSNPRDSRSLLAHLTPQGRKLLQKLDHQQNIIFNEILSQLSCSETQQIETAMTLYNKAIQRSRLQQEYTLRVVTPDDNAPMAAVIRTVSAEYGLTSDKGYGVADPTLDILSEQYQASDACYWIIEKESEILGGGGIAPLSINTAVINTLDQPAAKQERVCELQKMYFSQALRGKGFAKRLAYLALDFAREQGFHSCYLETTADLNEAVKLYESIGFKHLDSHLGDTGHDACEMPMLLKL</sequence>
<evidence type="ECO:0000313" key="4">
    <source>
        <dbReference type="EMBL" id="SQH75404.1"/>
    </source>
</evidence>